<name>A0ABM3GM41_NEOLC</name>
<dbReference type="Gene3D" id="3.60.10.10">
    <property type="entry name" value="Endonuclease/exonuclease/phosphatase"/>
    <property type="match status" value="1"/>
</dbReference>
<dbReference type="InterPro" id="IPR043502">
    <property type="entry name" value="DNA/RNA_pol_sf"/>
</dbReference>
<dbReference type="RefSeq" id="XP_046601338.1">
    <property type="nucleotide sequence ID" value="XM_046745382.1"/>
</dbReference>
<keyword evidence="1" id="KW-0863">Zinc-finger</keyword>
<feature type="domain" description="CCHC-type" evidence="3">
    <location>
        <begin position="100"/>
        <end position="113"/>
    </location>
</feature>
<dbReference type="InterPro" id="IPR005135">
    <property type="entry name" value="Endo/exonuclease/phosphatase"/>
</dbReference>
<dbReference type="PANTHER" id="PTHR19446">
    <property type="entry name" value="REVERSE TRANSCRIPTASES"/>
    <property type="match status" value="1"/>
</dbReference>
<dbReference type="InterPro" id="IPR036875">
    <property type="entry name" value="Znf_CCHC_sf"/>
</dbReference>
<evidence type="ECO:0000259" key="3">
    <source>
        <dbReference type="PROSITE" id="PS50158"/>
    </source>
</evidence>
<feature type="region of interest" description="Disordered" evidence="2">
    <location>
        <begin position="133"/>
        <end position="159"/>
    </location>
</feature>
<dbReference type="InterPro" id="IPR036691">
    <property type="entry name" value="Endo/exonu/phosph_ase_sf"/>
</dbReference>
<organism evidence="5 6">
    <name type="scientific">Neodiprion lecontei</name>
    <name type="common">Redheaded pine sawfly</name>
    <dbReference type="NCBI Taxonomy" id="441921"/>
    <lineage>
        <taxon>Eukaryota</taxon>
        <taxon>Metazoa</taxon>
        <taxon>Ecdysozoa</taxon>
        <taxon>Arthropoda</taxon>
        <taxon>Hexapoda</taxon>
        <taxon>Insecta</taxon>
        <taxon>Pterygota</taxon>
        <taxon>Neoptera</taxon>
        <taxon>Endopterygota</taxon>
        <taxon>Hymenoptera</taxon>
        <taxon>Tenthredinoidea</taxon>
        <taxon>Diprionidae</taxon>
        <taxon>Diprioninae</taxon>
        <taxon>Neodiprion</taxon>
    </lineage>
</organism>
<evidence type="ECO:0000259" key="4">
    <source>
        <dbReference type="PROSITE" id="PS50878"/>
    </source>
</evidence>
<feature type="region of interest" description="Disordered" evidence="2">
    <location>
        <begin position="448"/>
        <end position="587"/>
    </location>
</feature>
<accession>A0ABM3GM41</accession>
<keyword evidence="1" id="KW-0479">Metal-binding</keyword>
<dbReference type="Gene3D" id="4.10.60.10">
    <property type="entry name" value="Zinc finger, CCHC-type"/>
    <property type="match status" value="1"/>
</dbReference>
<evidence type="ECO:0000256" key="1">
    <source>
        <dbReference type="PROSITE-ProRule" id="PRU00047"/>
    </source>
</evidence>
<feature type="region of interest" description="Disordered" evidence="2">
    <location>
        <begin position="1032"/>
        <end position="1054"/>
    </location>
</feature>
<dbReference type="Proteomes" id="UP000829291">
    <property type="component" value="Chromosome 7"/>
</dbReference>
<dbReference type="InterPro" id="IPR001878">
    <property type="entry name" value="Znf_CCHC"/>
</dbReference>
<proteinExistence type="predicted"/>
<gene>
    <name evidence="6" type="primary">LOC124295423</name>
</gene>
<reference evidence="6" key="1">
    <citation type="submission" date="2025-08" db="UniProtKB">
        <authorList>
            <consortium name="RefSeq"/>
        </authorList>
    </citation>
    <scope>IDENTIFICATION</scope>
    <source>
        <tissue evidence="6">Thorax and Abdomen</tissue>
    </source>
</reference>
<dbReference type="PROSITE" id="PS50878">
    <property type="entry name" value="RT_POL"/>
    <property type="match status" value="1"/>
</dbReference>
<feature type="domain" description="Reverse transcriptase" evidence="4">
    <location>
        <begin position="639"/>
        <end position="756"/>
    </location>
</feature>
<evidence type="ECO:0000256" key="2">
    <source>
        <dbReference type="SAM" id="MobiDB-lite"/>
    </source>
</evidence>
<evidence type="ECO:0000313" key="6">
    <source>
        <dbReference type="RefSeq" id="XP_046601338.1"/>
    </source>
</evidence>
<dbReference type="GeneID" id="124295423"/>
<feature type="compositionally biased region" description="Basic and acidic residues" evidence="2">
    <location>
        <begin position="488"/>
        <end position="506"/>
    </location>
</feature>
<dbReference type="Pfam" id="PF00098">
    <property type="entry name" value="zf-CCHC"/>
    <property type="match status" value="1"/>
</dbReference>
<sequence>MDDSVTAEELGAIMAATGGCGIEAVKVGPLREMTNGLRNAWVQCPLRAATKIAAKGKIPVGWTTVRVNLLEARPRQCFRCWEFGHIGATCKAPKARGAACYRCGGEGHQARTCTAAPRCAICAERGGNSAHRMGSGQCPAVEERGRRPAAVTNRNGQAAPGEAVRSADRNQEVIVGRDFNARSPAWDPTGANRRGEILESWAASLGLCLLNTGATATCVRPQGCSVVDTTWATPGLAVRVRGWRVLAGIENLSDHRYIAFEVVDRPQAGEPPPNRGTTGHRWNLNKFKEERFHESLALQLAWGPTGPDRMTANGLARWIGQAMIEACDAAAPRSRPPPRRKSVHWWTDEVAELRRACIRTRRRMTRRDHTLRAGSLWEAEYKEAKRKLRQGIKAAKARAWQDLISAVETDPWGLPYRMVFNRLRGSSPGLTETLNPAITERLLSSIPASGFARRRPTGGGGRGTRRRGMARRVGSEPGRGPHGPQKGGAKEHGTGTGRGEGEDLGYRPRRHGGPPSPVLLQVPAGGGGSLGVEDGTTGAYPQRGEHGGGPAAKGQAHMSAERNQQGLRASGSRAAERVDGGKPCGGPRRGVPWGAILTTLKDREVPRYLRRVTGSYLSDREVIFSAPGGTTGRYPVRAGVPQGSVLGPLLWNLCFDGVLRVRREEGCDVLCYADDTLVLSSAGDMATAIVLAEVQVATVLRRINRLGLTVSATKTQVVAFTKGREWRHWATQSPCLRVGGEAVAISSYMQYLGITLDAQLNFREHFARVESKVAKSTRAVFRLMPNLRAPTEQRRRLYAEVIYAIILYGAPAWRDATSDRAVKRRLQRMQRTVQIKVASAYRTVSLVAASMLTRSPPLDLVARARARTFQSVREQQRAGGTDAAGKRALAALERAAVAREWRADLSRPNLPSGRLRGAILVNWEEWLSAEHGGVTFHLTQIATGHGCFESYLHKIGRAADPVCKQCGGAVDTAEHTVEACPAWETKREQLRGVTGADLTLPALVKVMTRSREGWAAVSRFASAIMREKEQAERMRQRGLARASERVSSDTGSGG</sequence>
<dbReference type="SUPFAM" id="SSF57756">
    <property type="entry name" value="Retrovirus zinc finger-like domains"/>
    <property type="match status" value="1"/>
</dbReference>
<keyword evidence="1" id="KW-0862">Zinc</keyword>
<dbReference type="PROSITE" id="PS50158">
    <property type="entry name" value="ZF_CCHC"/>
    <property type="match status" value="1"/>
</dbReference>
<evidence type="ECO:0000313" key="5">
    <source>
        <dbReference type="Proteomes" id="UP000829291"/>
    </source>
</evidence>
<dbReference type="Pfam" id="PF00078">
    <property type="entry name" value="RVT_1"/>
    <property type="match status" value="1"/>
</dbReference>
<protein>
    <submittedName>
        <fullName evidence="6">Uncharacterized protein LOC124295423</fullName>
    </submittedName>
</protein>
<dbReference type="SUPFAM" id="SSF56219">
    <property type="entry name" value="DNase I-like"/>
    <property type="match status" value="1"/>
</dbReference>
<dbReference type="InterPro" id="IPR000477">
    <property type="entry name" value="RT_dom"/>
</dbReference>
<keyword evidence="5" id="KW-1185">Reference proteome</keyword>
<dbReference type="SUPFAM" id="SSF56672">
    <property type="entry name" value="DNA/RNA polymerases"/>
    <property type="match status" value="1"/>
</dbReference>
<dbReference type="SMART" id="SM00343">
    <property type="entry name" value="ZnF_C2HC"/>
    <property type="match status" value="2"/>
</dbReference>
<dbReference type="Pfam" id="PF14529">
    <property type="entry name" value="Exo_endo_phos_2"/>
    <property type="match status" value="1"/>
</dbReference>